<gene>
    <name evidence="1" type="ORF">FC08_GL001037</name>
</gene>
<dbReference type="Proteomes" id="UP000050828">
    <property type="component" value="Unassembled WGS sequence"/>
</dbReference>
<organism evidence="1 2">
    <name type="scientific">Latilactobacillus curvatus JCM 1096 = DSM 20019</name>
    <dbReference type="NCBI Taxonomy" id="1293592"/>
    <lineage>
        <taxon>Bacteria</taxon>
        <taxon>Bacillati</taxon>
        <taxon>Bacillota</taxon>
        <taxon>Bacilli</taxon>
        <taxon>Lactobacillales</taxon>
        <taxon>Lactobacillaceae</taxon>
        <taxon>Latilactobacillus</taxon>
    </lineage>
</organism>
<reference evidence="1 2" key="1">
    <citation type="journal article" date="2015" name="Genome Announc.">
        <title>Expanding the biotechnology potential of lactobacilli through comparative genomics of 213 strains and associated genera.</title>
        <authorList>
            <person name="Sun Z."/>
            <person name="Harris H.M."/>
            <person name="McCann A."/>
            <person name="Guo C."/>
            <person name="Argimon S."/>
            <person name="Zhang W."/>
            <person name="Yang X."/>
            <person name="Jeffery I.B."/>
            <person name="Cooney J.C."/>
            <person name="Kagawa T.F."/>
            <person name="Liu W."/>
            <person name="Song Y."/>
            <person name="Salvetti E."/>
            <person name="Wrobel A."/>
            <person name="Rasinkangas P."/>
            <person name="Parkhill J."/>
            <person name="Rea M.C."/>
            <person name="O'Sullivan O."/>
            <person name="Ritari J."/>
            <person name="Douillard F.P."/>
            <person name="Paul Ross R."/>
            <person name="Yang R."/>
            <person name="Briner A.E."/>
            <person name="Felis G.E."/>
            <person name="de Vos W.M."/>
            <person name="Barrangou R."/>
            <person name="Klaenhammer T.R."/>
            <person name="Caufield P.W."/>
            <person name="Cui Y."/>
            <person name="Zhang H."/>
            <person name="O'Toole P.W."/>
        </authorList>
    </citation>
    <scope>NUCLEOTIDE SEQUENCE [LARGE SCALE GENOMIC DNA]</scope>
    <source>
        <strain evidence="1 2">DSM 20019</strain>
    </source>
</reference>
<proteinExistence type="predicted"/>
<protein>
    <submittedName>
        <fullName evidence="1">Uncharacterized protein</fullName>
    </submittedName>
</protein>
<evidence type="ECO:0000313" key="1">
    <source>
        <dbReference type="EMBL" id="KRK91894.1"/>
    </source>
</evidence>
<name>A0AAJ0LEC8_LATCU</name>
<comment type="caution">
    <text evidence="1">The sequence shown here is derived from an EMBL/GenBank/DDBJ whole genome shotgun (WGS) entry which is preliminary data.</text>
</comment>
<evidence type="ECO:0000313" key="2">
    <source>
        <dbReference type="Proteomes" id="UP000050828"/>
    </source>
</evidence>
<sequence>MFTPMMLAQTNSQVSPYYALLTDVWEETPAAEREKIMGDDGNYLSTKTLNKNTKQIMSDYKMIQYDITSGNQYTYQTDFYKTK</sequence>
<accession>A0AAJ0LEC8</accession>
<dbReference type="AlphaFoldDB" id="A0AAJ0LEC8"/>
<dbReference type="EMBL" id="AZDL01000039">
    <property type="protein sequence ID" value="KRK91894.1"/>
    <property type="molecule type" value="Genomic_DNA"/>
</dbReference>
<dbReference type="RefSeq" id="WP_056966546.1">
    <property type="nucleotide sequence ID" value="NZ_CP026116.1"/>
</dbReference>
<dbReference type="GeneID" id="49610999"/>